<dbReference type="EMBL" id="VUJU01002557">
    <property type="protein sequence ID" value="KAF0760859.1"/>
    <property type="molecule type" value="Genomic_DNA"/>
</dbReference>
<feature type="region of interest" description="Disordered" evidence="1">
    <location>
        <begin position="1"/>
        <end position="76"/>
    </location>
</feature>
<evidence type="ECO:0000313" key="3">
    <source>
        <dbReference type="Proteomes" id="UP000478052"/>
    </source>
</evidence>
<keyword evidence="3" id="KW-1185">Reference proteome</keyword>
<feature type="compositionally biased region" description="Basic and acidic residues" evidence="1">
    <location>
        <begin position="62"/>
        <end position="76"/>
    </location>
</feature>
<evidence type="ECO:0000256" key="1">
    <source>
        <dbReference type="SAM" id="MobiDB-lite"/>
    </source>
</evidence>
<sequence length="76" mass="8447">MFGRRGYDDDTCGGEQSPPKRTPENSSRTEQPPRAVAVAAVATTTTTTATPTEQRQRKRMKREPARERASERRGNG</sequence>
<name>A0A6G0YT70_APHCR</name>
<feature type="compositionally biased region" description="Low complexity" evidence="1">
    <location>
        <begin position="35"/>
        <end position="50"/>
    </location>
</feature>
<dbReference type="AlphaFoldDB" id="A0A6G0YT70"/>
<accession>A0A6G0YT70</accession>
<organism evidence="2 3">
    <name type="scientific">Aphis craccivora</name>
    <name type="common">Cowpea aphid</name>
    <dbReference type="NCBI Taxonomy" id="307492"/>
    <lineage>
        <taxon>Eukaryota</taxon>
        <taxon>Metazoa</taxon>
        <taxon>Ecdysozoa</taxon>
        <taxon>Arthropoda</taxon>
        <taxon>Hexapoda</taxon>
        <taxon>Insecta</taxon>
        <taxon>Pterygota</taxon>
        <taxon>Neoptera</taxon>
        <taxon>Paraneoptera</taxon>
        <taxon>Hemiptera</taxon>
        <taxon>Sternorrhyncha</taxon>
        <taxon>Aphidomorpha</taxon>
        <taxon>Aphidoidea</taxon>
        <taxon>Aphididae</taxon>
        <taxon>Aphidini</taxon>
        <taxon>Aphis</taxon>
        <taxon>Aphis</taxon>
    </lineage>
</organism>
<comment type="caution">
    <text evidence="2">The sequence shown here is derived from an EMBL/GenBank/DDBJ whole genome shotgun (WGS) entry which is preliminary data.</text>
</comment>
<evidence type="ECO:0000313" key="2">
    <source>
        <dbReference type="EMBL" id="KAF0760859.1"/>
    </source>
</evidence>
<reference evidence="2 3" key="1">
    <citation type="submission" date="2019-08" db="EMBL/GenBank/DDBJ databases">
        <title>Whole genome of Aphis craccivora.</title>
        <authorList>
            <person name="Voronova N.V."/>
            <person name="Shulinski R.S."/>
            <person name="Bandarenka Y.V."/>
            <person name="Zhorov D.G."/>
            <person name="Warner D."/>
        </authorList>
    </citation>
    <scope>NUCLEOTIDE SEQUENCE [LARGE SCALE GENOMIC DNA]</scope>
    <source>
        <strain evidence="2">180601</strain>
        <tissue evidence="2">Whole Body</tissue>
    </source>
</reference>
<gene>
    <name evidence="2" type="ORF">FWK35_00021600</name>
</gene>
<dbReference type="Proteomes" id="UP000478052">
    <property type="component" value="Unassembled WGS sequence"/>
</dbReference>
<proteinExistence type="predicted"/>
<protein>
    <submittedName>
        <fullName evidence="2">Uncharacterized protein</fullName>
    </submittedName>
</protein>